<proteinExistence type="predicted"/>
<dbReference type="Pfam" id="PF06439">
    <property type="entry name" value="3keto-disac_hyd"/>
    <property type="match status" value="1"/>
</dbReference>
<dbReference type="Proteomes" id="UP000315003">
    <property type="component" value="Chromosome"/>
</dbReference>
<dbReference type="Gene3D" id="2.60.120.560">
    <property type="entry name" value="Exo-inulinase, domain 1"/>
    <property type="match status" value="1"/>
</dbReference>
<evidence type="ECO:0000313" key="4">
    <source>
        <dbReference type="Proteomes" id="UP000315003"/>
    </source>
</evidence>
<name>A0A517SP94_9BACT</name>
<gene>
    <name evidence="3" type="ORF">SV7mr_04250</name>
</gene>
<feature type="signal peptide" evidence="1">
    <location>
        <begin position="1"/>
        <end position="26"/>
    </location>
</feature>
<evidence type="ECO:0000256" key="1">
    <source>
        <dbReference type="SAM" id="SignalP"/>
    </source>
</evidence>
<dbReference type="AlphaFoldDB" id="A0A517SP94"/>
<organism evidence="3 4">
    <name type="scientific">Stieleria bergensis</name>
    <dbReference type="NCBI Taxonomy" id="2528025"/>
    <lineage>
        <taxon>Bacteria</taxon>
        <taxon>Pseudomonadati</taxon>
        <taxon>Planctomycetota</taxon>
        <taxon>Planctomycetia</taxon>
        <taxon>Pirellulales</taxon>
        <taxon>Pirellulaceae</taxon>
        <taxon>Stieleria</taxon>
    </lineage>
</organism>
<dbReference type="RefSeq" id="WP_145268739.1">
    <property type="nucleotide sequence ID" value="NZ_CP036272.1"/>
</dbReference>
<sequence length="249" mass="27982" precursor="true">MNYILRPALLITLVGLLAGPAMTAQAHDGHPPAESGMTVLFDGEGLEGWDGDPRLWSVRDGVIHGETTQENSTKGNTFLIWKDSAKDFELRLSFRCNAVNNSGVQYRSKHLTTGKKASNQWVLQGYQHEIRNEENFPNVPGFIYDEKGTRGRICLAGEKAVWTKDGKKVDPEALISASEFKELMKVDDWNDIVIIAKGNRIRHYLNGHLILDFTDEHPEKALSEGRIGLQLHAGKPMWAEFKNIRFKAL</sequence>
<dbReference type="EMBL" id="CP036272">
    <property type="protein sequence ID" value="QDT57938.1"/>
    <property type="molecule type" value="Genomic_DNA"/>
</dbReference>
<reference evidence="3 4" key="1">
    <citation type="submission" date="2019-02" db="EMBL/GenBank/DDBJ databases">
        <title>Deep-cultivation of Planctomycetes and their phenomic and genomic characterization uncovers novel biology.</title>
        <authorList>
            <person name="Wiegand S."/>
            <person name="Jogler M."/>
            <person name="Boedeker C."/>
            <person name="Pinto D."/>
            <person name="Vollmers J."/>
            <person name="Rivas-Marin E."/>
            <person name="Kohn T."/>
            <person name="Peeters S.H."/>
            <person name="Heuer A."/>
            <person name="Rast P."/>
            <person name="Oberbeckmann S."/>
            <person name="Bunk B."/>
            <person name="Jeske O."/>
            <person name="Meyerdierks A."/>
            <person name="Storesund J.E."/>
            <person name="Kallscheuer N."/>
            <person name="Luecker S."/>
            <person name="Lage O.M."/>
            <person name="Pohl T."/>
            <person name="Merkel B.J."/>
            <person name="Hornburger P."/>
            <person name="Mueller R.-W."/>
            <person name="Bruemmer F."/>
            <person name="Labrenz M."/>
            <person name="Spormann A.M."/>
            <person name="Op den Camp H."/>
            <person name="Overmann J."/>
            <person name="Amann R."/>
            <person name="Jetten M.S.M."/>
            <person name="Mascher T."/>
            <person name="Medema M.H."/>
            <person name="Devos D.P."/>
            <person name="Kaster A.-K."/>
            <person name="Ovreas L."/>
            <person name="Rohde M."/>
            <person name="Galperin M.Y."/>
            <person name="Jogler C."/>
        </authorList>
    </citation>
    <scope>NUCLEOTIDE SEQUENCE [LARGE SCALE GENOMIC DNA]</scope>
    <source>
        <strain evidence="3 4">SV_7m_r</strain>
    </source>
</reference>
<accession>A0A517SP94</accession>
<feature type="domain" description="3-keto-alpha-glucoside-1,2-lyase/3-keto-2-hydroxy-glucal hydratase" evidence="2">
    <location>
        <begin position="36"/>
        <end position="247"/>
    </location>
</feature>
<protein>
    <recommendedName>
        <fullName evidence="2">3-keto-alpha-glucoside-1,2-lyase/3-keto-2-hydroxy-glucal hydratase domain-containing protein</fullName>
    </recommendedName>
</protein>
<keyword evidence="1" id="KW-0732">Signal</keyword>
<feature type="chain" id="PRO_5022043488" description="3-keto-alpha-glucoside-1,2-lyase/3-keto-2-hydroxy-glucal hydratase domain-containing protein" evidence="1">
    <location>
        <begin position="27"/>
        <end position="249"/>
    </location>
</feature>
<keyword evidence="4" id="KW-1185">Reference proteome</keyword>
<evidence type="ECO:0000259" key="2">
    <source>
        <dbReference type="Pfam" id="PF06439"/>
    </source>
</evidence>
<dbReference type="GO" id="GO:0016787">
    <property type="term" value="F:hydrolase activity"/>
    <property type="evidence" value="ECO:0007669"/>
    <property type="project" value="InterPro"/>
</dbReference>
<dbReference type="OrthoDB" id="272468at2"/>
<dbReference type="InterPro" id="IPR010496">
    <property type="entry name" value="AL/BT2_dom"/>
</dbReference>
<evidence type="ECO:0000313" key="3">
    <source>
        <dbReference type="EMBL" id="QDT57938.1"/>
    </source>
</evidence>